<dbReference type="AlphaFoldDB" id="A0A017SP05"/>
<keyword evidence="3" id="KW-1185">Reference proteome</keyword>
<protein>
    <submittedName>
        <fullName evidence="2">Uncharacterized protein</fullName>
    </submittedName>
</protein>
<evidence type="ECO:0000256" key="1">
    <source>
        <dbReference type="SAM" id="Phobius"/>
    </source>
</evidence>
<dbReference type="EMBL" id="KK088413">
    <property type="protein sequence ID" value="EYE98521.1"/>
    <property type="molecule type" value="Genomic_DNA"/>
</dbReference>
<accession>A0A017SP05</accession>
<dbReference type="HOGENOM" id="CLU_2385776_0_0_1"/>
<gene>
    <name evidence="2" type="ORF">EURHEDRAFT_213923</name>
</gene>
<feature type="transmembrane region" description="Helical" evidence="1">
    <location>
        <begin position="31"/>
        <end position="50"/>
    </location>
</feature>
<dbReference type="Proteomes" id="UP000019804">
    <property type="component" value="Unassembled WGS sequence"/>
</dbReference>
<evidence type="ECO:0000313" key="3">
    <source>
        <dbReference type="Proteomes" id="UP000019804"/>
    </source>
</evidence>
<keyword evidence="1" id="KW-1133">Transmembrane helix</keyword>
<dbReference type="RefSeq" id="XP_040642209.1">
    <property type="nucleotide sequence ID" value="XM_040777984.1"/>
</dbReference>
<proteinExistence type="predicted"/>
<sequence>MMMRFARVIIFPPSPCPLSFFFRSRKNRKYIYIYISLPMQYSLPCFPFHFCFCHSLNIPNFIIIGCFWLETDEAVNFFSLPVVPIACRSKLFNV</sequence>
<name>A0A017SP05_ASPRC</name>
<keyword evidence="1" id="KW-0472">Membrane</keyword>
<dbReference type="GeneID" id="63693108"/>
<keyword evidence="1" id="KW-0812">Transmembrane</keyword>
<reference evidence="3" key="1">
    <citation type="journal article" date="2014" name="Nat. Commun.">
        <title>Genomic adaptations of the halophilic Dead Sea filamentous fungus Eurotium rubrum.</title>
        <authorList>
            <person name="Kis-Papo T."/>
            <person name="Weig A.R."/>
            <person name="Riley R."/>
            <person name="Persoh D."/>
            <person name="Salamov A."/>
            <person name="Sun H."/>
            <person name="Lipzen A."/>
            <person name="Wasser S.P."/>
            <person name="Rambold G."/>
            <person name="Grigoriev I.V."/>
            <person name="Nevo E."/>
        </authorList>
    </citation>
    <scope>NUCLEOTIDE SEQUENCE [LARGE SCALE GENOMIC DNA]</scope>
    <source>
        <strain evidence="3">CBS 135680</strain>
    </source>
</reference>
<organism evidence="2 3">
    <name type="scientific">Aspergillus ruber (strain CBS 135680)</name>
    <dbReference type="NCBI Taxonomy" id="1388766"/>
    <lineage>
        <taxon>Eukaryota</taxon>
        <taxon>Fungi</taxon>
        <taxon>Dikarya</taxon>
        <taxon>Ascomycota</taxon>
        <taxon>Pezizomycotina</taxon>
        <taxon>Eurotiomycetes</taxon>
        <taxon>Eurotiomycetidae</taxon>
        <taxon>Eurotiales</taxon>
        <taxon>Aspergillaceae</taxon>
        <taxon>Aspergillus</taxon>
        <taxon>Aspergillus subgen. Aspergillus</taxon>
    </lineage>
</organism>
<evidence type="ECO:0000313" key="2">
    <source>
        <dbReference type="EMBL" id="EYE98521.1"/>
    </source>
</evidence>